<evidence type="ECO:0000256" key="2">
    <source>
        <dbReference type="SAM" id="Phobius"/>
    </source>
</evidence>
<name>A0A0F4YLK2_RASE3</name>
<feature type="transmembrane region" description="Helical" evidence="2">
    <location>
        <begin position="15"/>
        <end position="39"/>
    </location>
</feature>
<dbReference type="Proteomes" id="UP000053958">
    <property type="component" value="Unassembled WGS sequence"/>
</dbReference>
<evidence type="ECO:0000313" key="4">
    <source>
        <dbReference type="Proteomes" id="UP000053958"/>
    </source>
</evidence>
<organism evidence="3 4">
    <name type="scientific">Rasamsonia emersonii (strain ATCC 16479 / CBS 393.64 / IMI 116815)</name>
    <dbReference type="NCBI Taxonomy" id="1408163"/>
    <lineage>
        <taxon>Eukaryota</taxon>
        <taxon>Fungi</taxon>
        <taxon>Dikarya</taxon>
        <taxon>Ascomycota</taxon>
        <taxon>Pezizomycotina</taxon>
        <taxon>Eurotiomycetes</taxon>
        <taxon>Eurotiomycetidae</taxon>
        <taxon>Eurotiales</taxon>
        <taxon>Trichocomaceae</taxon>
        <taxon>Rasamsonia</taxon>
    </lineage>
</organism>
<keyword evidence="2" id="KW-0472">Membrane</keyword>
<feature type="region of interest" description="Disordered" evidence="1">
    <location>
        <begin position="49"/>
        <end position="71"/>
    </location>
</feature>
<protein>
    <submittedName>
        <fullName evidence="3">Uncharacterized protein</fullName>
    </submittedName>
</protein>
<dbReference type="RefSeq" id="XP_013325338.1">
    <property type="nucleotide sequence ID" value="XM_013469884.1"/>
</dbReference>
<keyword evidence="4" id="KW-1185">Reference proteome</keyword>
<dbReference type="GeneID" id="25319600"/>
<comment type="caution">
    <text evidence="3">The sequence shown here is derived from an EMBL/GenBank/DDBJ whole genome shotgun (WGS) entry which is preliminary data.</text>
</comment>
<gene>
    <name evidence="3" type="ORF">T310_7324</name>
</gene>
<keyword evidence="2" id="KW-0812">Transmembrane</keyword>
<dbReference type="AlphaFoldDB" id="A0A0F4YLK2"/>
<accession>A0A0F4YLK2</accession>
<dbReference type="EMBL" id="LASV01000424">
    <property type="protein sequence ID" value="KKA18726.1"/>
    <property type="molecule type" value="Genomic_DNA"/>
</dbReference>
<reference evidence="3 4" key="1">
    <citation type="submission" date="2015-04" db="EMBL/GenBank/DDBJ databases">
        <authorList>
            <person name="Heijne W.H."/>
            <person name="Fedorova N.D."/>
            <person name="Nierman W.C."/>
            <person name="Vollebregt A.W."/>
            <person name="Zhao Z."/>
            <person name="Wu L."/>
            <person name="Kumar M."/>
            <person name="Stam H."/>
            <person name="van den Berg M.A."/>
            <person name="Pel H.J."/>
        </authorList>
    </citation>
    <scope>NUCLEOTIDE SEQUENCE [LARGE SCALE GENOMIC DNA]</scope>
    <source>
        <strain evidence="3 4">CBS 393.64</strain>
    </source>
</reference>
<sequence>MQTTYNPHLGQVGRISLYLALLVFIGLVNQLHLLVYCMYDVFYIQESKPGERKKKKKSLSSSKSKQEVQTGLSPVYIKERVGQGPYYKYRPPYC</sequence>
<proteinExistence type="predicted"/>
<keyword evidence="2" id="KW-1133">Transmembrane helix</keyword>
<evidence type="ECO:0000256" key="1">
    <source>
        <dbReference type="SAM" id="MobiDB-lite"/>
    </source>
</evidence>
<evidence type="ECO:0000313" key="3">
    <source>
        <dbReference type="EMBL" id="KKA18726.1"/>
    </source>
</evidence>